<proteinExistence type="predicted"/>
<protein>
    <submittedName>
        <fullName evidence="1">Uncharacterized protein</fullName>
    </submittedName>
</protein>
<accession>A0A382QLY3</accession>
<feature type="non-terminal residue" evidence="1">
    <location>
        <position position="1"/>
    </location>
</feature>
<dbReference type="EMBL" id="UINC01115474">
    <property type="protein sequence ID" value="SVC86529.1"/>
    <property type="molecule type" value="Genomic_DNA"/>
</dbReference>
<dbReference type="AlphaFoldDB" id="A0A382QLY3"/>
<reference evidence="1" key="1">
    <citation type="submission" date="2018-05" db="EMBL/GenBank/DDBJ databases">
        <authorList>
            <person name="Lanie J.A."/>
            <person name="Ng W.-L."/>
            <person name="Kazmierczak K.M."/>
            <person name="Andrzejewski T.M."/>
            <person name="Davidsen T.M."/>
            <person name="Wayne K.J."/>
            <person name="Tettelin H."/>
            <person name="Glass J.I."/>
            <person name="Rusch D."/>
            <person name="Podicherti R."/>
            <person name="Tsui H.-C.T."/>
            <person name="Winkler M.E."/>
        </authorList>
    </citation>
    <scope>NUCLEOTIDE SEQUENCE</scope>
</reference>
<feature type="non-terminal residue" evidence="1">
    <location>
        <position position="45"/>
    </location>
</feature>
<gene>
    <name evidence="1" type="ORF">METZ01_LOCUS339383</name>
</gene>
<organism evidence="1">
    <name type="scientific">marine metagenome</name>
    <dbReference type="NCBI Taxonomy" id="408172"/>
    <lineage>
        <taxon>unclassified sequences</taxon>
        <taxon>metagenomes</taxon>
        <taxon>ecological metagenomes</taxon>
    </lineage>
</organism>
<name>A0A382QLY3_9ZZZZ</name>
<sequence>RSVPRLRSRLPNPLLKKHRLKKPLLKKQRMRLRAPSLVVSGTCLV</sequence>
<evidence type="ECO:0000313" key="1">
    <source>
        <dbReference type="EMBL" id="SVC86529.1"/>
    </source>
</evidence>